<comment type="caution">
    <text evidence="2">The sequence shown here is derived from an EMBL/GenBank/DDBJ whole genome shotgun (WGS) entry which is preliminary data.</text>
</comment>
<evidence type="ECO:0000313" key="3">
    <source>
        <dbReference type="Proteomes" id="UP000078454"/>
    </source>
</evidence>
<keyword evidence="1" id="KW-0812">Transmembrane</keyword>
<keyword evidence="1" id="KW-1133">Transmembrane helix</keyword>
<feature type="transmembrane region" description="Helical" evidence="1">
    <location>
        <begin position="241"/>
        <end position="259"/>
    </location>
</feature>
<dbReference type="STRING" id="1850517.A8708_12460"/>
<feature type="transmembrane region" description="Helical" evidence="1">
    <location>
        <begin position="347"/>
        <end position="366"/>
    </location>
</feature>
<feature type="transmembrane region" description="Helical" evidence="1">
    <location>
        <begin position="15"/>
        <end position="36"/>
    </location>
</feature>
<proteinExistence type="predicted"/>
<sequence>MNATTLKETITWKQLISFFLPLGLSATLVTLSHVIINSTLARADNPEVVIASYAIPLSLLGLTERPVVLLRQACSALVRDRISFRAMGVVSSYVFACIILLGLILCYTPVGEWVFLYFFGVEREMLAATLSVYRILMYVSIFSGLRCLFHGIIIFNMRTKWLTIGMGVRIIAMYLLSLYFITTDNVSSGKVGAIIFLVGMVIEAAVAIWEGTSLLKHVIPEKAPNHPIETKGQIFSFYKPLLYSSVIAVIIGPSINAMLGKTTHIHLAISSFAIAGSLTQLVMSFFSYIHQIVLNFYRKDAVRVRKFILMLSFIPGTLIAILAYTPIGPWFMTHVMGVNAELKHASLSAMRIFMIMTIVFPWLDYMNGIIMLRGQTKIMVFSQSANAIITVFTLFVAIATVPGWNGMIGALAQSLGMLAELFVVIYVLKRTNDVQQPNQPQENM</sequence>
<protein>
    <submittedName>
        <fullName evidence="2">Multi antimicrobial extrusion protein MatE</fullName>
    </submittedName>
</protein>
<dbReference type="Proteomes" id="UP000078454">
    <property type="component" value="Unassembled WGS sequence"/>
</dbReference>
<keyword evidence="3" id="KW-1185">Reference proteome</keyword>
<organism evidence="2 3">
    <name type="scientific">Paenibacillus oryzisoli</name>
    <dbReference type="NCBI Taxonomy" id="1850517"/>
    <lineage>
        <taxon>Bacteria</taxon>
        <taxon>Bacillati</taxon>
        <taxon>Bacillota</taxon>
        <taxon>Bacilli</taxon>
        <taxon>Bacillales</taxon>
        <taxon>Paenibacillaceae</taxon>
        <taxon>Paenibacillus</taxon>
    </lineage>
</organism>
<feature type="transmembrane region" description="Helical" evidence="1">
    <location>
        <begin position="265"/>
        <end position="286"/>
    </location>
</feature>
<feature type="transmembrane region" description="Helical" evidence="1">
    <location>
        <begin position="193"/>
        <end position="212"/>
    </location>
</feature>
<gene>
    <name evidence="2" type="ORF">A8708_12460</name>
</gene>
<name>A0A198AMA6_9BACL</name>
<feature type="transmembrane region" description="Helical" evidence="1">
    <location>
        <begin position="161"/>
        <end position="181"/>
    </location>
</feature>
<evidence type="ECO:0000256" key="1">
    <source>
        <dbReference type="SAM" id="Phobius"/>
    </source>
</evidence>
<dbReference type="RefSeq" id="WP_068662146.1">
    <property type="nucleotide sequence ID" value="NZ_LYPB01000045.1"/>
</dbReference>
<keyword evidence="1" id="KW-0472">Membrane</keyword>
<reference evidence="2 3" key="1">
    <citation type="submission" date="2016-05" db="EMBL/GenBank/DDBJ databases">
        <title>Paenibacillus sp. 1ZS3-15 nov., isolated from the rhizosphere soil.</title>
        <authorList>
            <person name="Zhang X.X."/>
            <person name="Zhang J."/>
        </authorList>
    </citation>
    <scope>NUCLEOTIDE SEQUENCE [LARGE SCALE GENOMIC DNA]</scope>
    <source>
        <strain evidence="2 3">1ZS3-15</strain>
    </source>
</reference>
<feature type="transmembrane region" description="Helical" evidence="1">
    <location>
        <begin position="82"/>
        <end position="105"/>
    </location>
</feature>
<feature type="transmembrane region" description="Helical" evidence="1">
    <location>
        <begin position="125"/>
        <end position="149"/>
    </location>
</feature>
<evidence type="ECO:0000313" key="2">
    <source>
        <dbReference type="EMBL" id="OAS22377.1"/>
    </source>
</evidence>
<dbReference type="EMBL" id="LYPB01000045">
    <property type="protein sequence ID" value="OAS22377.1"/>
    <property type="molecule type" value="Genomic_DNA"/>
</dbReference>
<accession>A0A198AMA6</accession>
<feature type="transmembrane region" description="Helical" evidence="1">
    <location>
        <begin position="407"/>
        <end position="428"/>
    </location>
</feature>
<dbReference type="AlphaFoldDB" id="A0A198AMA6"/>
<feature type="transmembrane region" description="Helical" evidence="1">
    <location>
        <begin position="378"/>
        <end position="401"/>
    </location>
</feature>
<feature type="transmembrane region" description="Helical" evidence="1">
    <location>
        <begin position="307"/>
        <end position="327"/>
    </location>
</feature>
<dbReference type="OrthoDB" id="2768901at2"/>